<dbReference type="PROSITE" id="PS00061">
    <property type="entry name" value="ADH_SHORT"/>
    <property type="match status" value="1"/>
</dbReference>
<dbReference type="Proteomes" id="UP000649753">
    <property type="component" value="Unassembled WGS sequence"/>
</dbReference>
<dbReference type="SUPFAM" id="SSF51735">
    <property type="entry name" value="NAD(P)-binding Rossmann-fold domains"/>
    <property type="match status" value="1"/>
</dbReference>
<evidence type="ECO:0000259" key="5">
    <source>
        <dbReference type="SMART" id="SM00822"/>
    </source>
</evidence>
<dbReference type="Gene3D" id="3.40.50.720">
    <property type="entry name" value="NAD(P)-binding Rossmann-like Domain"/>
    <property type="match status" value="1"/>
</dbReference>
<dbReference type="PANTHER" id="PTHR44169">
    <property type="entry name" value="NADPH-DEPENDENT 1-ACYLDIHYDROXYACETONE PHOSPHATE REDUCTASE"/>
    <property type="match status" value="1"/>
</dbReference>
<dbReference type="PRINTS" id="PR00080">
    <property type="entry name" value="SDRFAMILY"/>
</dbReference>
<name>A0A927MEU5_9ACTN</name>
<evidence type="ECO:0000256" key="2">
    <source>
        <dbReference type="ARBA" id="ARBA00023002"/>
    </source>
</evidence>
<comment type="caution">
    <text evidence="6">The sequence shown here is derived from an EMBL/GenBank/DDBJ whole genome shotgun (WGS) entry which is preliminary data.</text>
</comment>
<evidence type="ECO:0000313" key="7">
    <source>
        <dbReference type="Proteomes" id="UP000649753"/>
    </source>
</evidence>
<dbReference type="InterPro" id="IPR057326">
    <property type="entry name" value="KR_dom"/>
</dbReference>
<dbReference type="PANTHER" id="PTHR44169:SF6">
    <property type="entry name" value="NADPH-DEPENDENT 1-ACYLDIHYDROXYACETONE PHOSPHATE REDUCTASE"/>
    <property type="match status" value="1"/>
</dbReference>
<feature type="domain" description="Ketoreductase" evidence="5">
    <location>
        <begin position="61"/>
        <end position="246"/>
    </location>
</feature>
<organism evidence="6 7">
    <name type="scientific">Plantactinospora soyae</name>
    <dbReference type="NCBI Taxonomy" id="1544732"/>
    <lineage>
        <taxon>Bacteria</taxon>
        <taxon>Bacillati</taxon>
        <taxon>Actinomycetota</taxon>
        <taxon>Actinomycetes</taxon>
        <taxon>Micromonosporales</taxon>
        <taxon>Micromonosporaceae</taxon>
        <taxon>Plantactinospora</taxon>
    </lineage>
</organism>
<proteinExistence type="inferred from homology"/>
<dbReference type="AlphaFoldDB" id="A0A927MEU5"/>
<evidence type="ECO:0000256" key="4">
    <source>
        <dbReference type="SAM" id="MobiDB-lite"/>
    </source>
</evidence>
<evidence type="ECO:0000256" key="1">
    <source>
        <dbReference type="ARBA" id="ARBA00006484"/>
    </source>
</evidence>
<evidence type="ECO:0000256" key="3">
    <source>
        <dbReference type="RuleBase" id="RU000363"/>
    </source>
</evidence>
<dbReference type="InterPro" id="IPR020904">
    <property type="entry name" value="Sc_DH/Rdtase_CS"/>
</dbReference>
<accession>A0A927MEU5</accession>
<dbReference type="GO" id="GO:0016491">
    <property type="term" value="F:oxidoreductase activity"/>
    <property type="evidence" value="ECO:0007669"/>
    <property type="project" value="UniProtKB-KW"/>
</dbReference>
<feature type="compositionally biased region" description="Gly residues" evidence="4">
    <location>
        <begin position="48"/>
        <end position="59"/>
    </location>
</feature>
<dbReference type="InterPro" id="IPR036291">
    <property type="entry name" value="NAD(P)-bd_dom_sf"/>
</dbReference>
<feature type="region of interest" description="Disordered" evidence="4">
    <location>
        <begin position="1"/>
        <end position="62"/>
    </location>
</feature>
<comment type="similarity">
    <text evidence="1 3">Belongs to the short-chain dehydrogenases/reductases (SDR) family.</text>
</comment>
<keyword evidence="2" id="KW-0560">Oxidoreductase</keyword>
<feature type="compositionally biased region" description="Pro residues" evidence="4">
    <location>
        <begin position="12"/>
        <end position="32"/>
    </location>
</feature>
<dbReference type="EMBL" id="JADBEB010000001">
    <property type="protein sequence ID" value="MBE1489820.1"/>
    <property type="molecule type" value="Genomic_DNA"/>
</dbReference>
<evidence type="ECO:0000313" key="6">
    <source>
        <dbReference type="EMBL" id="MBE1489820.1"/>
    </source>
</evidence>
<dbReference type="CDD" id="cd05374">
    <property type="entry name" value="17beta-HSD-like_SDR_c"/>
    <property type="match status" value="1"/>
</dbReference>
<protein>
    <submittedName>
        <fullName evidence="6">NAD(P)-dependent dehydrogenase (Short-subunit alcohol dehydrogenase family)</fullName>
    </submittedName>
</protein>
<sequence>MPDSSNYSAEPPIDPTPTEQPVPGGQPVPTGQPVPGGTAYDATEPGGAASGGPSTGTGPAGTVLVTGATSGIGLAVSRLFVDRGVRVLGTSRNPDDIPAPDRIPGVTYLALDQSDPASVRACAKAAGPVDVLVNNAGHSQGGALEDLPEEQLEQLFRINVLGPVGLARAVLPAMRAAGHGRLIFVGSLMAEFPVPFQGSYAASKLALRGFVTALRTEVAPFGIQATLVQPAYYRSAIDRHRAWHTTPDSPYRDRVGVVSARVRAQHQSAADPAEVAERIWRLSRAARLPVVSMIGGNGATLRLVRRFLPDRVAERLVARRYGL</sequence>
<dbReference type="InterPro" id="IPR002347">
    <property type="entry name" value="SDR_fam"/>
</dbReference>
<dbReference type="PRINTS" id="PR00081">
    <property type="entry name" value="GDHRDH"/>
</dbReference>
<keyword evidence="7" id="KW-1185">Reference proteome</keyword>
<gene>
    <name evidence="6" type="ORF">H4W31_005458</name>
</gene>
<dbReference type="Pfam" id="PF00106">
    <property type="entry name" value="adh_short"/>
    <property type="match status" value="1"/>
</dbReference>
<dbReference type="SMART" id="SM00822">
    <property type="entry name" value="PKS_KR"/>
    <property type="match status" value="1"/>
</dbReference>
<reference evidence="6" key="1">
    <citation type="submission" date="2020-10" db="EMBL/GenBank/DDBJ databases">
        <title>Sequencing the genomes of 1000 actinobacteria strains.</title>
        <authorList>
            <person name="Klenk H.-P."/>
        </authorList>
    </citation>
    <scope>NUCLEOTIDE SEQUENCE</scope>
    <source>
        <strain evidence="6">DSM 46832</strain>
    </source>
</reference>
<dbReference type="RefSeq" id="WP_225945707.1">
    <property type="nucleotide sequence ID" value="NZ_JADBEB010000001.1"/>
</dbReference>